<sequence length="302" mass="33742">MPAPPASDRKTFSRAIADIKEGLAARELWSHLGWQDIKQRYRRSVIGPFWITISQGVIALGLGLLYSQLFNLPIQVFLPYISTGFIIWGFIQGCLSEGMETFIANEGMIKQLPAPLSVYVLRTVWRQTLLLAHNMIVYVVLLIIFFSALDNQYSLGSPDGACMPEKFCHPGLSWNIFLAIPGFILLGLTACWAALLLGIISTRFRDIPQVINSLIQLLFYGTPIVWPVDQLLAGGVRDGVSWALPFIKANPLYHFMQVTRSPLLGQAVGWTSWVVVGAITIVGWALALVAMRNYRSRVSYWV</sequence>
<evidence type="ECO:0000256" key="2">
    <source>
        <dbReference type="ARBA" id="ARBA00007783"/>
    </source>
</evidence>
<feature type="domain" description="ABC-2 type transporter transmembrane" evidence="9">
    <location>
        <begin position="29"/>
        <end position="261"/>
    </location>
</feature>
<dbReference type="PANTHER" id="PTHR30413">
    <property type="entry name" value="INNER MEMBRANE TRANSPORT PERMEASE"/>
    <property type="match status" value="1"/>
</dbReference>
<evidence type="ECO:0000256" key="3">
    <source>
        <dbReference type="ARBA" id="ARBA00022448"/>
    </source>
</evidence>
<dbReference type="PANTHER" id="PTHR30413:SF10">
    <property type="entry name" value="CAPSULE POLYSACCHARIDE EXPORT INNER-MEMBRANE PROTEIN CTRC"/>
    <property type="match status" value="1"/>
</dbReference>
<keyword evidence="7 8" id="KW-0472">Membrane</keyword>
<feature type="transmembrane region" description="Helical" evidence="8">
    <location>
        <begin position="210"/>
        <end position="228"/>
    </location>
</feature>
<evidence type="ECO:0000313" key="10">
    <source>
        <dbReference type="EMBL" id="GAA3536789.1"/>
    </source>
</evidence>
<feature type="transmembrane region" description="Helical" evidence="8">
    <location>
        <begin position="72"/>
        <end position="91"/>
    </location>
</feature>
<comment type="subcellular location">
    <subcellularLocation>
        <location evidence="1">Cell membrane</location>
        <topology evidence="1">Multi-pass membrane protein</topology>
    </subcellularLocation>
</comment>
<protein>
    <submittedName>
        <fullName evidence="10">ABC transporter permease</fullName>
    </submittedName>
</protein>
<reference evidence="11" key="1">
    <citation type="journal article" date="2019" name="Int. J. Syst. Evol. Microbiol.">
        <title>The Global Catalogue of Microorganisms (GCM) 10K type strain sequencing project: providing services to taxonomists for standard genome sequencing and annotation.</title>
        <authorList>
            <consortium name="The Broad Institute Genomics Platform"/>
            <consortium name="The Broad Institute Genome Sequencing Center for Infectious Disease"/>
            <person name="Wu L."/>
            <person name="Ma J."/>
        </authorList>
    </citation>
    <scope>NUCLEOTIDE SEQUENCE [LARGE SCALE GENOMIC DNA]</scope>
    <source>
        <strain evidence="11">JCM 16898</strain>
    </source>
</reference>
<evidence type="ECO:0000256" key="1">
    <source>
        <dbReference type="ARBA" id="ARBA00004651"/>
    </source>
</evidence>
<evidence type="ECO:0000313" key="11">
    <source>
        <dbReference type="Proteomes" id="UP001500689"/>
    </source>
</evidence>
<evidence type="ECO:0000256" key="8">
    <source>
        <dbReference type="SAM" id="Phobius"/>
    </source>
</evidence>
<keyword evidence="6 8" id="KW-1133">Transmembrane helix</keyword>
<dbReference type="InterPro" id="IPR013525">
    <property type="entry name" value="ABC2_TM"/>
</dbReference>
<feature type="transmembrane region" description="Helical" evidence="8">
    <location>
        <begin position="45"/>
        <end position="66"/>
    </location>
</feature>
<evidence type="ECO:0000259" key="9">
    <source>
        <dbReference type="Pfam" id="PF01061"/>
    </source>
</evidence>
<dbReference type="Proteomes" id="UP001500689">
    <property type="component" value="Unassembled WGS sequence"/>
</dbReference>
<feature type="transmembrane region" description="Helical" evidence="8">
    <location>
        <begin position="270"/>
        <end position="291"/>
    </location>
</feature>
<keyword evidence="5 8" id="KW-0812">Transmembrane</keyword>
<dbReference type="Pfam" id="PF01061">
    <property type="entry name" value="ABC2_membrane"/>
    <property type="match status" value="1"/>
</dbReference>
<feature type="transmembrane region" description="Helical" evidence="8">
    <location>
        <begin position="129"/>
        <end position="149"/>
    </location>
</feature>
<keyword evidence="4" id="KW-1003">Cell membrane</keyword>
<keyword evidence="3" id="KW-0813">Transport</keyword>
<comment type="caution">
    <text evidence="10">The sequence shown here is derived from an EMBL/GenBank/DDBJ whole genome shotgun (WGS) entry which is preliminary data.</text>
</comment>
<feature type="transmembrane region" description="Helical" evidence="8">
    <location>
        <begin position="176"/>
        <end position="198"/>
    </location>
</feature>
<evidence type="ECO:0000256" key="7">
    <source>
        <dbReference type="ARBA" id="ARBA00023136"/>
    </source>
</evidence>
<proteinExistence type="inferred from homology"/>
<evidence type="ECO:0000256" key="6">
    <source>
        <dbReference type="ARBA" id="ARBA00022989"/>
    </source>
</evidence>
<gene>
    <name evidence="10" type="ORF">GCM10022222_20650</name>
</gene>
<evidence type="ECO:0000256" key="4">
    <source>
        <dbReference type="ARBA" id="ARBA00022475"/>
    </source>
</evidence>
<comment type="similarity">
    <text evidence="2">Belongs to the ABC-2 integral membrane protein family.</text>
</comment>
<evidence type="ECO:0000256" key="5">
    <source>
        <dbReference type="ARBA" id="ARBA00022692"/>
    </source>
</evidence>
<organism evidence="10 11">
    <name type="scientific">Amycolatopsis ultiminotia</name>
    <dbReference type="NCBI Taxonomy" id="543629"/>
    <lineage>
        <taxon>Bacteria</taxon>
        <taxon>Bacillati</taxon>
        <taxon>Actinomycetota</taxon>
        <taxon>Actinomycetes</taxon>
        <taxon>Pseudonocardiales</taxon>
        <taxon>Pseudonocardiaceae</taxon>
        <taxon>Amycolatopsis</taxon>
    </lineage>
</organism>
<accession>A0ABP6VN46</accession>
<dbReference type="EMBL" id="BAAAZN010000003">
    <property type="protein sequence ID" value="GAA3536789.1"/>
    <property type="molecule type" value="Genomic_DNA"/>
</dbReference>
<keyword evidence="11" id="KW-1185">Reference proteome</keyword>
<name>A0ABP6VN46_9PSEU</name>